<dbReference type="Pfam" id="PF00462">
    <property type="entry name" value="Glutaredoxin"/>
    <property type="match status" value="1"/>
</dbReference>
<evidence type="ECO:0000259" key="2">
    <source>
        <dbReference type="Pfam" id="PF00462"/>
    </source>
</evidence>
<reference evidence="3" key="1">
    <citation type="submission" date="2021-01" db="UniProtKB">
        <authorList>
            <consortium name="EnsemblPlants"/>
        </authorList>
    </citation>
    <scope>IDENTIFICATION</scope>
</reference>
<dbReference type="Gene3D" id="3.40.30.10">
    <property type="entry name" value="Glutaredoxin"/>
    <property type="match status" value="1"/>
</dbReference>
<dbReference type="SUPFAM" id="SSF52833">
    <property type="entry name" value="Thioredoxin-like"/>
    <property type="match status" value="1"/>
</dbReference>
<dbReference type="EnsemblPlants" id="Kaladp0039s0772.1.v1.1">
    <property type="protein sequence ID" value="Kaladp0039s0772.1.v1.1.CDS.1"/>
    <property type="gene ID" value="Kaladp0039s0772.v1.1"/>
</dbReference>
<name>A0A7N0TMZ2_KALFE</name>
<proteinExistence type="predicted"/>
<dbReference type="InterPro" id="IPR036249">
    <property type="entry name" value="Thioredoxin-like_sf"/>
</dbReference>
<organism evidence="3 4">
    <name type="scientific">Kalanchoe fedtschenkoi</name>
    <name type="common">Lavender scallops</name>
    <name type="synonym">South American air plant</name>
    <dbReference type="NCBI Taxonomy" id="63787"/>
    <lineage>
        <taxon>Eukaryota</taxon>
        <taxon>Viridiplantae</taxon>
        <taxon>Streptophyta</taxon>
        <taxon>Embryophyta</taxon>
        <taxon>Tracheophyta</taxon>
        <taxon>Spermatophyta</taxon>
        <taxon>Magnoliopsida</taxon>
        <taxon>eudicotyledons</taxon>
        <taxon>Gunneridae</taxon>
        <taxon>Pentapetalae</taxon>
        <taxon>Saxifragales</taxon>
        <taxon>Crassulaceae</taxon>
        <taxon>Kalanchoe</taxon>
    </lineage>
</organism>
<dbReference type="CDD" id="cd03031">
    <property type="entry name" value="GRX_GRX_like"/>
    <property type="match status" value="1"/>
</dbReference>
<dbReference type="OMA" id="CPCEGCA"/>
<dbReference type="InterPro" id="IPR002109">
    <property type="entry name" value="Glutaredoxin"/>
</dbReference>
<dbReference type="PANTHER" id="PTHR45669:SF28">
    <property type="entry name" value="GLUTAREDOXIN DOMAIN-CONTAINING PROTEIN"/>
    <property type="match status" value="1"/>
</dbReference>
<dbReference type="Gramene" id="Kaladp0039s0772.1.v1.1">
    <property type="protein sequence ID" value="Kaladp0039s0772.1.v1.1.CDS.1"/>
    <property type="gene ID" value="Kaladp0039s0772.v1.1"/>
</dbReference>
<dbReference type="PANTHER" id="PTHR45669">
    <property type="entry name" value="GLUTAREDOXIN DOMAIN-CONTAINING CYSTEINE-RICH PROTEIN CG12206-RELATED"/>
    <property type="match status" value="1"/>
</dbReference>
<evidence type="ECO:0000313" key="3">
    <source>
        <dbReference type="EnsemblPlants" id="Kaladp0039s0772.1.v1.1.CDS.1"/>
    </source>
</evidence>
<protein>
    <recommendedName>
        <fullName evidence="2">Glutaredoxin domain-containing protein</fullName>
    </recommendedName>
</protein>
<evidence type="ECO:0000256" key="1">
    <source>
        <dbReference type="SAM" id="MobiDB-lite"/>
    </source>
</evidence>
<dbReference type="Proteomes" id="UP000594263">
    <property type="component" value="Unplaced"/>
</dbReference>
<feature type="region of interest" description="Disordered" evidence="1">
    <location>
        <begin position="190"/>
        <end position="224"/>
    </location>
</feature>
<accession>A0A7N0TMZ2</accession>
<dbReference type="Pfam" id="PF23733">
    <property type="entry name" value="GRXCR1-2_C"/>
    <property type="match status" value="1"/>
</dbReference>
<feature type="domain" description="Glutaredoxin" evidence="2">
    <location>
        <begin position="244"/>
        <end position="311"/>
    </location>
</feature>
<sequence>MMEGSIFQKSLVKGKLMKKLKSIKQVGYLKPDRILQVSAADGFVESFQKISNFVTQSPQKIVKKIEQGSLSLKSEKQSTSGLQEAEVIDVAELMRDLEDEENGDGVEFEDKENVKPSVRTDDKDFILVDRRKEVDEKPPLSEIDISSFRRPDMNSGSLFDPKLLAAFEEAARVQIFISIKAEEKLISEAQSFNPDSEPPLKLRKTDQGSAQAPMEKEDRDDDVVSEDPLEEFELKCPPGGSDSIILYTTSLRGIRKTFEDCQSIRFLLETFKVQFFERDVSMHSEYRAEMWQVTEQGKALPPRLFVKGRYIGGAEEVLRLHEQGKFRRLLEGVRLDERNGMCEGCGGMRFVVCFKCSGSHRVDDDDGGGWDKCVSCNENGLIVCPYCC</sequence>
<dbReference type="AlphaFoldDB" id="A0A7N0TMZ2"/>
<dbReference type="PROSITE" id="PS51354">
    <property type="entry name" value="GLUTAREDOXIN_2"/>
    <property type="match status" value="1"/>
</dbReference>
<keyword evidence="4" id="KW-1185">Reference proteome</keyword>
<evidence type="ECO:0000313" key="4">
    <source>
        <dbReference type="Proteomes" id="UP000594263"/>
    </source>
</evidence>